<protein>
    <submittedName>
        <fullName evidence="4">Bacterio-opsin activator HTH domain-containing protein</fullName>
    </submittedName>
</protein>
<evidence type="ECO:0000313" key="4">
    <source>
        <dbReference type="EMBL" id="APE95865.1"/>
    </source>
</evidence>
<dbReference type="RefSeq" id="WP_071933220.1">
    <property type="nucleotide sequence ID" value="NZ_CP016804.1"/>
</dbReference>
<dbReference type="KEGG" id="hhsr:HSR6_1422"/>
<name>A0A1J1AE58_9EURY</name>
<keyword evidence="2" id="KW-0804">Transcription</keyword>
<reference evidence="5" key="1">
    <citation type="submission" date="2016-08" db="EMBL/GenBank/DDBJ databases">
        <title>Discovery of first anaerobic lithoheterotrophic haloarchae widely represented in hypersaline habitats.</title>
        <authorList>
            <person name="Sorokin D.Y."/>
            <person name="Kublanov I.V."/>
            <person name="Roman P."/>
            <person name="Sinninghe Damste J.S."/>
            <person name="Golyshin P.N."/>
            <person name="Rojo D."/>
            <person name="Ciordia S."/>
            <person name="Mena Md.C."/>
            <person name="Ferrer M."/>
            <person name="Smedile F."/>
            <person name="Messina E."/>
            <person name="La Cono V."/>
            <person name="Yakimov M.M."/>
        </authorList>
    </citation>
    <scope>NUCLEOTIDE SEQUENCE [LARGE SCALE GENOMIC DNA]</scope>
    <source>
        <strain evidence="5">HSR6</strain>
    </source>
</reference>
<keyword evidence="1" id="KW-0805">Transcription regulation</keyword>
<proteinExistence type="predicted"/>
<dbReference type="Proteomes" id="UP000186165">
    <property type="component" value="Chromosome"/>
</dbReference>
<dbReference type="OrthoDB" id="51502at2157"/>
<evidence type="ECO:0000259" key="3">
    <source>
        <dbReference type="Pfam" id="PF04967"/>
    </source>
</evidence>
<dbReference type="InterPro" id="IPR007050">
    <property type="entry name" value="HTH_bacterioopsin"/>
</dbReference>
<dbReference type="AlphaFoldDB" id="A0A1J1AE58"/>
<evidence type="ECO:0000313" key="5">
    <source>
        <dbReference type="Proteomes" id="UP000186165"/>
    </source>
</evidence>
<accession>A0A1J1AE58</accession>
<organism evidence="4 5">
    <name type="scientific">Halodesulfurarchaeum formicicum</name>
    <dbReference type="NCBI Taxonomy" id="1873524"/>
    <lineage>
        <taxon>Archaea</taxon>
        <taxon>Methanobacteriati</taxon>
        <taxon>Methanobacteriota</taxon>
        <taxon>Stenosarchaea group</taxon>
        <taxon>Halobacteria</taxon>
        <taxon>Halobacteriales</taxon>
        <taxon>Halobacteriaceae</taxon>
        <taxon>Halodesulfurarchaeum</taxon>
    </lineage>
</organism>
<dbReference type="Pfam" id="PF04967">
    <property type="entry name" value="HTH_10"/>
    <property type="match status" value="1"/>
</dbReference>
<evidence type="ECO:0000256" key="1">
    <source>
        <dbReference type="ARBA" id="ARBA00023015"/>
    </source>
</evidence>
<dbReference type="EMBL" id="CP016804">
    <property type="protein sequence ID" value="APE95865.1"/>
    <property type="molecule type" value="Genomic_DNA"/>
</dbReference>
<feature type="domain" description="HTH bat-type" evidence="3">
    <location>
        <begin position="155"/>
        <end position="206"/>
    </location>
</feature>
<gene>
    <name evidence="4" type="ORF">HSR6_1422</name>
</gene>
<dbReference type="PANTHER" id="PTHR34236:SF1">
    <property type="entry name" value="DIMETHYL SULFOXIDE REDUCTASE TRANSCRIPTIONAL ACTIVATOR"/>
    <property type="match status" value="1"/>
</dbReference>
<keyword evidence="5" id="KW-1185">Reference proteome</keyword>
<dbReference type="GeneID" id="30417950"/>
<dbReference type="PANTHER" id="PTHR34236">
    <property type="entry name" value="DIMETHYL SULFOXIDE REDUCTASE TRANSCRIPTIONAL ACTIVATOR"/>
    <property type="match status" value="1"/>
</dbReference>
<evidence type="ECO:0000256" key="2">
    <source>
        <dbReference type="ARBA" id="ARBA00023163"/>
    </source>
</evidence>
<sequence length="213" mass="23503">MPQQTPTESTRNHMSERGVKVVFEIVPKGSCFMDQLEGQVSDVELHFPNGECHADVTVSEDDGVDPCRVEVINYSGEVCQNCPGTIFADYGLVPRFLERNDDEFVVQTHLPTNHDLSDVVADLRAVSERVTVVRIVDMRNEDVSGISAEIDLSQLTAKQHEALEAAVKGGYYGLSQEVSLEVLAGEIGISTSALSQRLARAERHVLTQLFEEE</sequence>